<evidence type="ECO:0000256" key="1">
    <source>
        <dbReference type="SAM" id="SignalP"/>
    </source>
</evidence>
<feature type="chain" id="PRO_5008659519" description="Pilus formation protein N-terminal domain-containing protein" evidence="1">
    <location>
        <begin position="25"/>
        <end position="139"/>
    </location>
</feature>
<protein>
    <recommendedName>
        <fullName evidence="2">Pilus formation protein N-terminal domain-containing protein</fullName>
    </recommendedName>
</protein>
<reference evidence="3 4" key="1">
    <citation type="submission" date="2016-08" db="EMBL/GenBank/DDBJ databases">
        <title>Whole genome sequence of Mesorhizobium sp. strain UASWS1009 isolated from industrial sewage.</title>
        <authorList>
            <person name="Crovadore J."/>
            <person name="Calmin G."/>
            <person name="Chablais R."/>
            <person name="Cochard B."/>
            <person name="Lefort F."/>
        </authorList>
    </citation>
    <scope>NUCLEOTIDE SEQUENCE [LARGE SCALE GENOMIC DNA]</scope>
    <source>
        <strain evidence="3 4">UASWS1009</strain>
    </source>
</reference>
<sequence>MSVSKPLIVAAALAATVIALPSKADVGIEVTMNQAKIVKLPRAADTVVIGNSAIADAAVQDASTIVLTGKGFGVTNLVALDRQGSPILDEQITVVRQGASSVRIYRRSQVQTMSCTPYCESATKNEAEKVSETEMRAGQ</sequence>
<dbReference type="RefSeq" id="WP_024922326.1">
    <property type="nucleotide sequence ID" value="NZ_MDEO01000035.1"/>
</dbReference>
<comment type="caution">
    <text evidence="3">The sequence shown here is derived from an EMBL/GenBank/DDBJ whole genome shotgun (WGS) entry which is preliminary data.</text>
</comment>
<organism evidence="3 4">
    <name type="scientific">Mesorhizobium hungaricum</name>
    <dbReference type="NCBI Taxonomy" id="1566387"/>
    <lineage>
        <taxon>Bacteria</taxon>
        <taxon>Pseudomonadati</taxon>
        <taxon>Pseudomonadota</taxon>
        <taxon>Alphaproteobacteria</taxon>
        <taxon>Hyphomicrobiales</taxon>
        <taxon>Phyllobacteriaceae</taxon>
        <taxon>Mesorhizobium</taxon>
    </lineage>
</organism>
<dbReference type="EMBL" id="MDEO01000035">
    <property type="protein sequence ID" value="OCX14938.1"/>
    <property type="molecule type" value="Genomic_DNA"/>
</dbReference>
<dbReference type="AlphaFoldDB" id="A0A1C2DJK5"/>
<dbReference type="Proteomes" id="UP000094412">
    <property type="component" value="Unassembled WGS sequence"/>
</dbReference>
<evidence type="ECO:0000259" key="2">
    <source>
        <dbReference type="Pfam" id="PF13629"/>
    </source>
</evidence>
<dbReference type="InterPro" id="IPR032789">
    <property type="entry name" value="T2SS-T3SS_pil_N"/>
</dbReference>
<keyword evidence="4" id="KW-1185">Reference proteome</keyword>
<dbReference type="OrthoDB" id="9815749at2"/>
<keyword evidence="1" id="KW-0732">Signal</keyword>
<gene>
    <name evidence="3" type="ORF">QV13_21295</name>
</gene>
<dbReference type="Pfam" id="PF13629">
    <property type="entry name" value="T2SS-T3SS_pil_N"/>
    <property type="match status" value="1"/>
</dbReference>
<proteinExistence type="predicted"/>
<name>A0A1C2DJK5_9HYPH</name>
<evidence type="ECO:0000313" key="4">
    <source>
        <dbReference type="Proteomes" id="UP000094412"/>
    </source>
</evidence>
<feature type="domain" description="Pilus formation protein N-terminal" evidence="2">
    <location>
        <begin position="28"/>
        <end position="94"/>
    </location>
</feature>
<dbReference type="STRING" id="1566387.QV13_21295"/>
<evidence type="ECO:0000313" key="3">
    <source>
        <dbReference type="EMBL" id="OCX14938.1"/>
    </source>
</evidence>
<feature type="signal peptide" evidence="1">
    <location>
        <begin position="1"/>
        <end position="24"/>
    </location>
</feature>
<accession>A0A1C2DJK5</accession>